<organism evidence="1 2">
    <name type="scientific">Pyrinomonas methylaliphatogenes</name>
    <dbReference type="NCBI Taxonomy" id="454194"/>
    <lineage>
        <taxon>Bacteria</taxon>
        <taxon>Pseudomonadati</taxon>
        <taxon>Acidobacteriota</taxon>
        <taxon>Blastocatellia</taxon>
        <taxon>Blastocatellales</taxon>
        <taxon>Pyrinomonadaceae</taxon>
        <taxon>Pyrinomonas</taxon>
    </lineage>
</organism>
<accession>A0A0B6X0H4</accession>
<name>A0A0B6X0H4_9BACT</name>
<dbReference type="AlphaFoldDB" id="A0A0B6X0H4"/>
<dbReference type="EMBL" id="CBXV010000007">
    <property type="protein sequence ID" value="CDM66039.1"/>
    <property type="molecule type" value="Genomic_DNA"/>
</dbReference>
<reference evidence="1 2" key="1">
    <citation type="submission" date="2013-12" db="EMBL/GenBank/DDBJ databases">
        <authorList>
            <person name="Stott M."/>
        </authorList>
    </citation>
    <scope>NUCLEOTIDE SEQUENCE [LARGE SCALE GENOMIC DNA]</scope>
    <source>
        <strain evidence="1 2">K22</strain>
    </source>
</reference>
<protein>
    <submittedName>
        <fullName evidence="1">Uncharacterized protein</fullName>
    </submittedName>
</protein>
<evidence type="ECO:0000313" key="2">
    <source>
        <dbReference type="Proteomes" id="UP000031518"/>
    </source>
</evidence>
<dbReference type="Proteomes" id="UP000031518">
    <property type="component" value="Unassembled WGS sequence"/>
</dbReference>
<keyword evidence="2" id="KW-1185">Reference proteome</keyword>
<gene>
    <name evidence="1" type="ORF">PYK22_02048</name>
</gene>
<evidence type="ECO:0000313" key="1">
    <source>
        <dbReference type="EMBL" id="CDM66039.1"/>
    </source>
</evidence>
<reference evidence="1 2" key="2">
    <citation type="submission" date="2015-01" db="EMBL/GenBank/DDBJ databases">
        <title>Complete genome sequence of Pyrinomonas methylaliphatogenes type strain K22T.</title>
        <authorList>
            <person name="Lee K.C.Y."/>
            <person name="Power J.F."/>
            <person name="Dunfield P.F."/>
            <person name="Morgan X.C."/>
            <person name="Huttenhower C."/>
            <person name="Stott M.B."/>
        </authorList>
    </citation>
    <scope>NUCLEOTIDE SEQUENCE [LARGE SCALE GENOMIC DNA]</scope>
    <source>
        <strain evidence="1 2">K22</strain>
    </source>
</reference>
<dbReference type="STRING" id="454194.PYK22_02048"/>
<sequence>MGSQAKGFSRLLNDDQRRALSTRLAALDRQLSETEMLLVRGMPDGAMFRIENDLSSERTQAILALFAEARACIERLRDRFELTVQKEDLRQRLAGHFGILWTILENSRAARLKGFGEVSDELIHALDSEIEALIEIVDRIRSLASSA</sequence>
<proteinExistence type="predicted"/>